<dbReference type="AlphaFoldDB" id="A0A026WBN6"/>
<name>A0A026WBN6_OOCBI</name>
<sequence>MKNTTSQLSKRQSMIHHFKPSPSSIDGAASKVVLYQKYAVSELLSHSSNGFPFSFTGHVAHGRPRKDAIPMPPNQGCIVFQTPRAPCRIRCPRPSSIRKRGTPSKMSITKKGMRKAPKIYMKHISI</sequence>
<feature type="region of interest" description="Disordered" evidence="1">
    <location>
        <begin position="89"/>
        <end position="113"/>
    </location>
</feature>
<evidence type="ECO:0000256" key="1">
    <source>
        <dbReference type="SAM" id="MobiDB-lite"/>
    </source>
</evidence>
<evidence type="ECO:0000313" key="3">
    <source>
        <dbReference type="Proteomes" id="UP000053097"/>
    </source>
</evidence>
<reference evidence="2 3" key="1">
    <citation type="journal article" date="2014" name="Curr. Biol.">
        <title>The genome of the clonal raider ant Cerapachys biroi.</title>
        <authorList>
            <person name="Oxley P.R."/>
            <person name="Ji L."/>
            <person name="Fetter-Pruneda I."/>
            <person name="McKenzie S.K."/>
            <person name="Li C."/>
            <person name="Hu H."/>
            <person name="Zhang G."/>
            <person name="Kronauer D.J."/>
        </authorList>
    </citation>
    <scope>NUCLEOTIDE SEQUENCE [LARGE SCALE GENOMIC DNA]</scope>
</reference>
<keyword evidence="3" id="KW-1185">Reference proteome</keyword>
<dbReference type="Proteomes" id="UP000053097">
    <property type="component" value="Unassembled WGS sequence"/>
</dbReference>
<gene>
    <name evidence="2" type="ORF">X777_07234</name>
</gene>
<feature type="compositionally biased region" description="Polar residues" evidence="1">
    <location>
        <begin position="1"/>
        <end position="12"/>
    </location>
</feature>
<proteinExistence type="predicted"/>
<organism evidence="2 3">
    <name type="scientific">Ooceraea biroi</name>
    <name type="common">Clonal raider ant</name>
    <name type="synonym">Cerapachys biroi</name>
    <dbReference type="NCBI Taxonomy" id="2015173"/>
    <lineage>
        <taxon>Eukaryota</taxon>
        <taxon>Metazoa</taxon>
        <taxon>Ecdysozoa</taxon>
        <taxon>Arthropoda</taxon>
        <taxon>Hexapoda</taxon>
        <taxon>Insecta</taxon>
        <taxon>Pterygota</taxon>
        <taxon>Neoptera</taxon>
        <taxon>Endopterygota</taxon>
        <taxon>Hymenoptera</taxon>
        <taxon>Apocrita</taxon>
        <taxon>Aculeata</taxon>
        <taxon>Formicoidea</taxon>
        <taxon>Formicidae</taxon>
        <taxon>Dorylinae</taxon>
        <taxon>Ooceraea</taxon>
    </lineage>
</organism>
<feature type="region of interest" description="Disordered" evidence="1">
    <location>
        <begin position="1"/>
        <end position="22"/>
    </location>
</feature>
<dbReference type="EMBL" id="KK107295">
    <property type="protein sequence ID" value="EZA53056.1"/>
    <property type="molecule type" value="Genomic_DNA"/>
</dbReference>
<accession>A0A026WBN6</accession>
<protein>
    <submittedName>
        <fullName evidence="2">Uncharacterized protein</fullName>
    </submittedName>
</protein>
<evidence type="ECO:0000313" key="2">
    <source>
        <dbReference type="EMBL" id="EZA53056.1"/>
    </source>
</evidence>